<proteinExistence type="predicted"/>
<evidence type="ECO:0000256" key="1">
    <source>
        <dbReference type="SAM" id="Phobius"/>
    </source>
</evidence>
<keyword evidence="1" id="KW-0472">Membrane</keyword>
<dbReference type="EMBL" id="AM905950">
    <property type="protein sequence ID" value="CAP20215.1"/>
    <property type="molecule type" value="Genomic_DNA"/>
</dbReference>
<sequence>MTRILSTIFFFITDILPMMTTHLIFNKLQNFVKRWHPLGSPYRQGINKRFECGFKQKIKKVIILTT</sequence>
<protein>
    <submittedName>
        <fullName evidence="2">Uncharacterized protein</fullName>
    </submittedName>
</protein>
<feature type="transmembrane region" description="Helical" evidence="1">
    <location>
        <begin position="6"/>
        <end position="25"/>
    </location>
</feature>
<keyword evidence="1" id="KW-1133">Transmembrane helix</keyword>
<reference evidence="2" key="1">
    <citation type="journal article" date="2008" name="J. Bacteriol.">
        <title>Genetic and functional properties of the self-transmissible Yersinia enterocolitica plasmid pYE854, which mobilizes the virulence plasmid pYV.</title>
        <authorList>
            <person name="Hammerl J.A."/>
            <person name="Klein I."/>
            <person name="Lanka E."/>
            <person name="Appel B."/>
            <person name="Hertwig S."/>
        </authorList>
    </citation>
    <scope>NUCLEOTIDE SEQUENCE [LARGE SCALE GENOMIC DNA]</scope>
    <source>
        <strain evidence="2">29854</strain>
        <plasmid evidence="2">pYE854</plasmid>
    </source>
</reference>
<organism evidence="2">
    <name type="scientific">Yersinia enterocolitica</name>
    <dbReference type="NCBI Taxonomy" id="630"/>
    <lineage>
        <taxon>Bacteria</taxon>
        <taxon>Pseudomonadati</taxon>
        <taxon>Pseudomonadota</taxon>
        <taxon>Gammaproteobacteria</taxon>
        <taxon>Enterobacterales</taxon>
        <taxon>Yersiniaceae</taxon>
        <taxon>Yersinia</taxon>
    </lineage>
</organism>
<keyword evidence="1" id="KW-0812">Transmembrane</keyword>
<geneLocation type="plasmid" evidence="2">
    <name>pYE854</name>
</geneLocation>
<name>B0RKW5_YEREN</name>
<accession>B0RKW5</accession>
<dbReference type="AlphaFoldDB" id="B0RKW5"/>
<evidence type="ECO:0000313" key="2">
    <source>
        <dbReference type="EMBL" id="CAP20215.1"/>
    </source>
</evidence>
<keyword evidence="2" id="KW-0614">Plasmid</keyword>